<keyword evidence="8" id="KW-0966">Cell projection</keyword>
<dbReference type="Pfam" id="PF00700">
    <property type="entry name" value="Flagellin_C"/>
    <property type="match status" value="1"/>
</dbReference>
<dbReference type="InterPro" id="IPR046358">
    <property type="entry name" value="Flagellin_C"/>
</dbReference>
<dbReference type="PRINTS" id="PR00207">
    <property type="entry name" value="FLAGELLIN"/>
</dbReference>
<evidence type="ECO:0000256" key="4">
    <source>
        <dbReference type="RuleBase" id="RU362073"/>
    </source>
</evidence>
<dbReference type="Gene3D" id="1.20.1330.10">
    <property type="entry name" value="f41 fragment of flagellin, N-terminal domain"/>
    <property type="match status" value="2"/>
</dbReference>
<comment type="function">
    <text evidence="4">Flagellin is the subunit protein which polymerizes to form the filaments of bacterial flagella.</text>
</comment>
<comment type="similarity">
    <text evidence="1 4">Belongs to the bacterial flagellin family.</text>
</comment>
<feature type="coiled-coil region" evidence="5">
    <location>
        <begin position="107"/>
        <end position="134"/>
    </location>
</feature>
<organism evidence="8 9">
    <name type="scientific">Vallitalea longa</name>
    <dbReference type="NCBI Taxonomy" id="2936439"/>
    <lineage>
        <taxon>Bacteria</taxon>
        <taxon>Bacillati</taxon>
        <taxon>Bacillota</taxon>
        <taxon>Clostridia</taxon>
        <taxon>Lachnospirales</taxon>
        <taxon>Vallitaleaceae</taxon>
        <taxon>Vallitalea</taxon>
    </lineage>
</organism>
<evidence type="ECO:0000259" key="6">
    <source>
        <dbReference type="Pfam" id="PF00669"/>
    </source>
</evidence>
<keyword evidence="4" id="KW-0964">Secreted</keyword>
<dbReference type="GO" id="GO:0009288">
    <property type="term" value="C:bacterial-type flagellum"/>
    <property type="evidence" value="ECO:0007669"/>
    <property type="project" value="UniProtKB-SubCell"/>
</dbReference>
<feature type="domain" description="Flagellin N-terminal" evidence="6">
    <location>
        <begin position="3"/>
        <end position="139"/>
    </location>
</feature>
<gene>
    <name evidence="8" type="ORF">SH1V18_12100</name>
</gene>
<feature type="domain" description="Flagellin C-terminal" evidence="7">
    <location>
        <begin position="513"/>
        <end position="598"/>
    </location>
</feature>
<evidence type="ECO:0000256" key="5">
    <source>
        <dbReference type="SAM" id="Coils"/>
    </source>
</evidence>
<evidence type="ECO:0000259" key="7">
    <source>
        <dbReference type="Pfam" id="PF00700"/>
    </source>
</evidence>
<protein>
    <recommendedName>
        <fullName evidence="2 4">Flagellin</fullName>
    </recommendedName>
</protein>
<sequence length="600" mass="64705">MRINHNIPALRALHQLSMNNSKLDKSLERLSSGLRINHSADDAAGLAITQKMDTQVRGLDQAKRNTMDGISLIQTAEGALNEVHSMLQRIRELSIQASNGTYDDEDRDAIQKEVNQLQEEILRISDNIEFNERKLLNGEIDRRAFPNYENIAQIVSLSDTVEPGDYKLNITSDATKAKITSTDCNSITDDGVISLNGEEVKIYQTDTADIVFNKLRGLAEKVGATLTARDSGGAQGQFAFGAHMTLEFEMKQYGSEHKLDLKGSNKLLGELGLSTQEVTGEDVQASIDSSNSDFSATATISTKGNIVTVTDINGFEMKFEAVEGITANNDAYIEGIKEAENITDTSGNKITKEQAEDYVKAFMNAVGTGKTIEDAEKAACKAISIPDTTDVSSVTNAILAEGEKEAKSILSGSEAIITTGLKDPNISESDIIDNIMSMTGNPTRGQAISALSAYKATICNQTNVSVLDAGPLDLQIGANEGQFMEIRIPNLSPKALGIHTLNLSTADGAQIAIGVVDEAINQVSSIRAKLGAYQNRLEHTVNNLSVASESMTEALSRIQDADMAYEMAQYTQRNVIAQAGTSMLAQANQRPQSILQLLQG</sequence>
<keyword evidence="8" id="KW-0969">Cilium</keyword>
<keyword evidence="8" id="KW-0282">Flagellum</keyword>
<dbReference type="GO" id="GO:0005198">
    <property type="term" value="F:structural molecule activity"/>
    <property type="evidence" value="ECO:0007669"/>
    <property type="project" value="UniProtKB-UniRule"/>
</dbReference>
<dbReference type="InterPro" id="IPR042187">
    <property type="entry name" value="Flagellin_C_sub2"/>
</dbReference>
<keyword evidence="9" id="KW-1185">Reference proteome</keyword>
<evidence type="ECO:0000313" key="9">
    <source>
        <dbReference type="Proteomes" id="UP001144256"/>
    </source>
</evidence>
<dbReference type="AlphaFoldDB" id="A0A9W5Y9W1"/>
<evidence type="ECO:0000256" key="3">
    <source>
        <dbReference type="ARBA" id="ARBA00023143"/>
    </source>
</evidence>
<dbReference type="Proteomes" id="UP001144256">
    <property type="component" value="Unassembled WGS sequence"/>
</dbReference>
<reference evidence="8" key="1">
    <citation type="submission" date="2022-06" db="EMBL/GenBank/DDBJ databases">
        <title>Vallitalea longa sp. nov., an anaerobic bacterium isolated from marine sediment.</title>
        <authorList>
            <person name="Hirano S."/>
            <person name="Terahara T."/>
            <person name="Mori K."/>
            <person name="Hamada M."/>
            <person name="Matsumoto R."/>
            <person name="Kobayashi T."/>
        </authorList>
    </citation>
    <scope>NUCLEOTIDE SEQUENCE</scope>
    <source>
        <strain evidence="8">SH18-1</strain>
    </source>
</reference>
<name>A0A9W5Y9W1_9FIRM</name>
<evidence type="ECO:0000313" key="8">
    <source>
        <dbReference type="EMBL" id="GKX28730.1"/>
    </source>
</evidence>
<dbReference type="InterPro" id="IPR001029">
    <property type="entry name" value="Flagellin_N"/>
</dbReference>
<comment type="caution">
    <text evidence="8">The sequence shown here is derived from an EMBL/GenBank/DDBJ whole genome shotgun (WGS) entry which is preliminary data.</text>
</comment>
<keyword evidence="3 4" id="KW-0975">Bacterial flagellum</keyword>
<keyword evidence="5" id="KW-0175">Coiled coil</keyword>
<dbReference type="Gene3D" id="6.10.10.10">
    <property type="entry name" value="Flagellar export chaperone, C-terminal domain"/>
    <property type="match status" value="1"/>
</dbReference>
<evidence type="ECO:0000256" key="1">
    <source>
        <dbReference type="ARBA" id="ARBA00005709"/>
    </source>
</evidence>
<dbReference type="EMBL" id="BRLB01000001">
    <property type="protein sequence ID" value="GKX28730.1"/>
    <property type="molecule type" value="Genomic_DNA"/>
</dbReference>
<dbReference type="GO" id="GO:0005576">
    <property type="term" value="C:extracellular region"/>
    <property type="evidence" value="ECO:0007669"/>
    <property type="project" value="UniProtKB-SubCell"/>
</dbReference>
<comment type="subcellular location">
    <subcellularLocation>
        <location evidence="4">Secreted</location>
    </subcellularLocation>
    <subcellularLocation>
        <location evidence="4">Bacterial flagellum</location>
    </subcellularLocation>
</comment>
<proteinExistence type="inferred from homology"/>
<accession>A0A9W5Y9W1</accession>
<dbReference type="Pfam" id="PF00669">
    <property type="entry name" value="Flagellin_N"/>
    <property type="match status" value="1"/>
</dbReference>
<dbReference type="RefSeq" id="WP_281813345.1">
    <property type="nucleotide sequence ID" value="NZ_BRLB01000001.1"/>
</dbReference>
<dbReference type="SUPFAM" id="SSF64518">
    <property type="entry name" value="Phase 1 flagellin"/>
    <property type="match status" value="1"/>
</dbReference>
<evidence type="ECO:0000256" key="2">
    <source>
        <dbReference type="ARBA" id="ARBA00020110"/>
    </source>
</evidence>
<dbReference type="PANTHER" id="PTHR42792:SF2">
    <property type="entry name" value="FLAGELLIN"/>
    <property type="match status" value="1"/>
</dbReference>
<dbReference type="InterPro" id="IPR001492">
    <property type="entry name" value="Flagellin"/>
</dbReference>
<dbReference type="PANTHER" id="PTHR42792">
    <property type="entry name" value="FLAGELLIN"/>
    <property type="match status" value="1"/>
</dbReference>